<dbReference type="CDD" id="cd00293">
    <property type="entry name" value="USP-like"/>
    <property type="match status" value="1"/>
</dbReference>
<name>A0A512HYL2_9ACTN</name>
<accession>A0A512HYL2</accession>
<evidence type="ECO:0000256" key="1">
    <source>
        <dbReference type="ARBA" id="ARBA00008791"/>
    </source>
</evidence>
<dbReference type="InterPro" id="IPR014729">
    <property type="entry name" value="Rossmann-like_a/b/a_fold"/>
</dbReference>
<reference evidence="3 4" key="1">
    <citation type="submission" date="2019-07" db="EMBL/GenBank/DDBJ databases">
        <title>Whole genome shotgun sequence of Aeromicrobium flavum NBRC 107625.</title>
        <authorList>
            <person name="Hosoyama A."/>
            <person name="Uohara A."/>
            <person name="Ohji S."/>
            <person name="Ichikawa N."/>
        </authorList>
    </citation>
    <scope>NUCLEOTIDE SEQUENCE [LARGE SCALE GENOMIC DNA]</scope>
    <source>
        <strain evidence="3 4">NBRC 107625</strain>
    </source>
</reference>
<dbReference type="PRINTS" id="PR01438">
    <property type="entry name" value="UNVRSLSTRESS"/>
</dbReference>
<dbReference type="PANTHER" id="PTHR46268:SF15">
    <property type="entry name" value="UNIVERSAL STRESS PROTEIN HP_0031"/>
    <property type="match status" value="1"/>
</dbReference>
<dbReference type="PANTHER" id="PTHR46268">
    <property type="entry name" value="STRESS RESPONSE PROTEIN NHAX"/>
    <property type="match status" value="1"/>
</dbReference>
<gene>
    <name evidence="3" type="ORF">AFL01nite_28680</name>
</gene>
<dbReference type="SUPFAM" id="SSF52402">
    <property type="entry name" value="Adenine nucleotide alpha hydrolases-like"/>
    <property type="match status" value="1"/>
</dbReference>
<sequence length="135" mass="14253">MTIVVGYSPDRYGRAALAHGAAEATLRGEHLLVVNDTRGDALVDDRFAHEDEIAQVRARLATLGLDAEVRQEVVRDVAESVVRAAAEAAASLIVVGVRHRSPVGKALLGSVAQRVILDAPCPVLAVKPNEESDAV</sequence>
<protein>
    <submittedName>
        <fullName evidence="3">Universal stress protein</fullName>
    </submittedName>
</protein>
<proteinExistence type="inferred from homology"/>
<comment type="caution">
    <text evidence="3">The sequence shown here is derived from an EMBL/GenBank/DDBJ whole genome shotgun (WGS) entry which is preliminary data.</text>
</comment>
<keyword evidence="4" id="KW-1185">Reference proteome</keyword>
<dbReference type="InterPro" id="IPR006015">
    <property type="entry name" value="Universal_stress_UspA"/>
</dbReference>
<dbReference type="InterPro" id="IPR006016">
    <property type="entry name" value="UspA"/>
</dbReference>
<comment type="similarity">
    <text evidence="1">Belongs to the universal stress protein A family.</text>
</comment>
<dbReference type="AlphaFoldDB" id="A0A512HYL2"/>
<evidence type="ECO:0000313" key="4">
    <source>
        <dbReference type="Proteomes" id="UP000321769"/>
    </source>
</evidence>
<evidence type="ECO:0000259" key="2">
    <source>
        <dbReference type="Pfam" id="PF00582"/>
    </source>
</evidence>
<feature type="domain" description="UspA" evidence="2">
    <location>
        <begin position="2"/>
        <end position="127"/>
    </location>
</feature>
<dbReference type="Proteomes" id="UP000321769">
    <property type="component" value="Unassembled WGS sequence"/>
</dbReference>
<dbReference type="OrthoDB" id="5419113at2"/>
<dbReference type="Pfam" id="PF00582">
    <property type="entry name" value="Usp"/>
    <property type="match status" value="1"/>
</dbReference>
<dbReference type="Gene3D" id="3.40.50.620">
    <property type="entry name" value="HUPs"/>
    <property type="match status" value="1"/>
</dbReference>
<organism evidence="3 4">
    <name type="scientific">Aeromicrobium flavum</name>
    <dbReference type="NCBI Taxonomy" id="416568"/>
    <lineage>
        <taxon>Bacteria</taxon>
        <taxon>Bacillati</taxon>
        <taxon>Actinomycetota</taxon>
        <taxon>Actinomycetes</taxon>
        <taxon>Propionibacteriales</taxon>
        <taxon>Nocardioidaceae</taxon>
        <taxon>Aeromicrobium</taxon>
    </lineage>
</organism>
<dbReference type="RefSeq" id="WP_146828582.1">
    <property type="nucleotide sequence ID" value="NZ_BAAAYQ010000005.1"/>
</dbReference>
<dbReference type="EMBL" id="BJZQ01000021">
    <property type="protein sequence ID" value="GEO90541.1"/>
    <property type="molecule type" value="Genomic_DNA"/>
</dbReference>
<evidence type="ECO:0000313" key="3">
    <source>
        <dbReference type="EMBL" id="GEO90541.1"/>
    </source>
</evidence>